<dbReference type="SUPFAM" id="SSF55347">
    <property type="entry name" value="Glyceraldehyde-3-phosphate dehydrogenase-like, C-terminal domain"/>
    <property type="match status" value="1"/>
</dbReference>
<dbReference type="InterPro" id="IPR001342">
    <property type="entry name" value="HDH_cat"/>
</dbReference>
<dbReference type="Gene3D" id="3.40.50.720">
    <property type="entry name" value="NAD(P)-binding Rossmann-like Domain"/>
    <property type="match status" value="1"/>
</dbReference>
<dbReference type="SUPFAM" id="SSF51735">
    <property type="entry name" value="NAD(P)-binding Rossmann-fold domains"/>
    <property type="match status" value="1"/>
</dbReference>
<dbReference type="UniPathway" id="UPA00051">
    <property type="reaction ID" value="UER00465"/>
</dbReference>
<comment type="pathway">
    <text evidence="2">Amino-acid biosynthesis; L-methionine biosynthesis via de novo pathway; L-homoserine from L-aspartate: step 3/3.</text>
</comment>
<keyword evidence="6" id="KW-0028">Amino-acid biosynthesis</keyword>
<name>A0A1F5VU52_9BACT</name>
<dbReference type="GO" id="GO:0009086">
    <property type="term" value="P:methionine biosynthetic process"/>
    <property type="evidence" value="ECO:0007669"/>
    <property type="project" value="UniProtKB-KW"/>
</dbReference>
<dbReference type="PANTHER" id="PTHR43331">
    <property type="entry name" value="HOMOSERINE DEHYDROGENASE"/>
    <property type="match status" value="1"/>
</dbReference>
<dbReference type="PANTHER" id="PTHR43331:SF1">
    <property type="entry name" value="HOMOSERINE DEHYDROGENASE"/>
    <property type="match status" value="1"/>
</dbReference>
<evidence type="ECO:0000259" key="11">
    <source>
        <dbReference type="Pfam" id="PF03447"/>
    </source>
</evidence>
<dbReference type="GO" id="GO:0004412">
    <property type="term" value="F:homoserine dehydrogenase activity"/>
    <property type="evidence" value="ECO:0007669"/>
    <property type="project" value="UniProtKB-EC"/>
</dbReference>
<comment type="similarity">
    <text evidence="3">Belongs to the homoserine dehydrogenase family.</text>
</comment>
<dbReference type="Gene3D" id="3.30.70.260">
    <property type="match status" value="1"/>
</dbReference>
<dbReference type="Gene3D" id="3.30.360.10">
    <property type="entry name" value="Dihydrodipicolinate Reductase, domain 2"/>
    <property type="match status" value="1"/>
</dbReference>
<evidence type="ECO:0000259" key="10">
    <source>
        <dbReference type="Pfam" id="PF00742"/>
    </source>
</evidence>
<evidence type="ECO:0000256" key="2">
    <source>
        <dbReference type="ARBA" id="ARBA00005062"/>
    </source>
</evidence>
<gene>
    <name evidence="12" type="ORF">A2Y62_21915</name>
</gene>
<dbReference type="GO" id="GO:0050661">
    <property type="term" value="F:NADP binding"/>
    <property type="evidence" value="ECO:0007669"/>
    <property type="project" value="InterPro"/>
</dbReference>
<evidence type="ECO:0000256" key="4">
    <source>
        <dbReference type="ARBA" id="ARBA00013213"/>
    </source>
</evidence>
<evidence type="ECO:0000256" key="5">
    <source>
        <dbReference type="ARBA" id="ARBA00013376"/>
    </source>
</evidence>
<dbReference type="InterPro" id="IPR036291">
    <property type="entry name" value="NAD(P)-bd_dom_sf"/>
</dbReference>
<evidence type="ECO:0000256" key="9">
    <source>
        <dbReference type="ARBA" id="ARBA00023167"/>
    </source>
</evidence>
<protein>
    <recommendedName>
        <fullName evidence="5">Homoserine dehydrogenase</fullName>
        <ecNumber evidence="4">1.1.1.3</ecNumber>
    </recommendedName>
</protein>
<comment type="caution">
    <text evidence="12">The sequence shown here is derived from an EMBL/GenBank/DDBJ whole genome shotgun (WGS) entry which is preliminary data.</text>
</comment>
<feature type="domain" description="Homoserine dehydrogenase catalytic" evidence="10">
    <location>
        <begin position="136"/>
        <end position="294"/>
    </location>
</feature>
<dbReference type="InterPro" id="IPR005106">
    <property type="entry name" value="Asp/hSer_DH_NAD-bd"/>
</dbReference>
<dbReference type="Pfam" id="PF00742">
    <property type="entry name" value="Homoserine_dh"/>
    <property type="match status" value="1"/>
</dbReference>
<dbReference type="Proteomes" id="UP000178943">
    <property type="component" value="Unassembled WGS sequence"/>
</dbReference>
<keyword evidence="8" id="KW-0560">Oxidoreductase</keyword>
<dbReference type="EMBL" id="MFGW01000080">
    <property type="protein sequence ID" value="OGF66863.1"/>
    <property type="molecule type" value="Genomic_DNA"/>
</dbReference>
<evidence type="ECO:0000256" key="7">
    <source>
        <dbReference type="ARBA" id="ARBA00022697"/>
    </source>
</evidence>
<organism evidence="12 13">
    <name type="scientific">Candidatus Fischerbacteria bacterium RBG_13_37_8</name>
    <dbReference type="NCBI Taxonomy" id="1817863"/>
    <lineage>
        <taxon>Bacteria</taxon>
        <taxon>Candidatus Fischeribacteriota</taxon>
    </lineage>
</organism>
<sequence length="417" mass="47089">MKSSMIQVGVLGCGKVGSSVIKCWQDCLSLKQSYHIGKVLVHDVTKCRPVSMEGLQILDNIADIIDDPAIEIIIDTIGQEDEAFPIIRSALLKGKSIVCCNHSLLLKYGTILENLAKQNNVNIRFSAALGIARKIITEDNSLDNIVKAAGIFDEVSGFLLNDVEHNNYNIENAIQKTIAQGISVSTITKSINGDYSAGKLALLISLITKKRVNINSIHKMKIENIDHLDFEFASLLGYSIKHVAYFENKGNYFRAYVEPVFISSNKILASIKLYDTGIFIMRERTGENYYIERIVPEQVAYRICQDVVNISQGIKAESLFFSEEMIEFKEEHKFQSHYYIRIKTLDNQNAITDIMMICKENDVLIKDMGIEKAEMPNHLDVFLMTHPTEKQNASKTIKILQRSDLVKDVCKIRILDL</sequence>
<feature type="domain" description="Aspartate/homoserine dehydrogenase NAD-binding" evidence="11">
    <location>
        <begin position="12"/>
        <end position="125"/>
    </location>
</feature>
<keyword evidence="9" id="KW-0486">Methionine biosynthesis</keyword>
<dbReference type="EC" id="1.1.1.3" evidence="4"/>
<proteinExistence type="inferred from homology"/>
<evidence type="ECO:0000256" key="3">
    <source>
        <dbReference type="ARBA" id="ARBA00006753"/>
    </source>
</evidence>
<reference evidence="12 13" key="1">
    <citation type="journal article" date="2016" name="Nat. Commun.">
        <title>Thousands of microbial genomes shed light on interconnected biogeochemical processes in an aquifer system.</title>
        <authorList>
            <person name="Anantharaman K."/>
            <person name="Brown C.T."/>
            <person name="Hug L.A."/>
            <person name="Sharon I."/>
            <person name="Castelle C.J."/>
            <person name="Probst A.J."/>
            <person name="Thomas B.C."/>
            <person name="Singh A."/>
            <person name="Wilkins M.J."/>
            <person name="Karaoz U."/>
            <person name="Brodie E.L."/>
            <person name="Williams K.H."/>
            <person name="Hubbard S.S."/>
            <person name="Banfield J.F."/>
        </authorList>
    </citation>
    <scope>NUCLEOTIDE SEQUENCE [LARGE SCALE GENOMIC DNA]</scope>
</reference>
<dbReference type="STRING" id="1817863.A2Y62_21915"/>
<comment type="pathway">
    <text evidence="1">Amino-acid biosynthesis; L-threonine biosynthesis; L-threonine from L-aspartate: step 3/5.</text>
</comment>
<accession>A0A1F5VU52</accession>
<evidence type="ECO:0000256" key="8">
    <source>
        <dbReference type="ARBA" id="ARBA00023002"/>
    </source>
</evidence>
<dbReference type="UniPathway" id="UPA00050">
    <property type="reaction ID" value="UER00063"/>
</dbReference>
<evidence type="ECO:0000256" key="1">
    <source>
        <dbReference type="ARBA" id="ARBA00005056"/>
    </source>
</evidence>
<keyword evidence="7" id="KW-0791">Threonine biosynthesis</keyword>
<evidence type="ECO:0000313" key="12">
    <source>
        <dbReference type="EMBL" id="OGF66863.1"/>
    </source>
</evidence>
<dbReference type="Pfam" id="PF03447">
    <property type="entry name" value="NAD_binding_3"/>
    <property type="match status" value="1"/>
</dbReference>
<evidence type="ECO:0000313" key="13">
    <source>
        <dbReference type="Proteomes" id="UP000178943"/>
    </source>
</evidence>
<dbReference type="GO" id="GO:0009088">
    <property type="term" value="P:threonine biosynthetic process"/>
    <property type="evidence" value="ECO:0007669"/>
    <property type="project" value="UniProtKB-UniPathway"/>
</dbReference>
<dbReference type="AlphaFoldDB" id="A0A1F5VU52"/>
<evidence type="ECO:0000256" key="6">
    <source>
        <dbReference type="ARBA" id="ARBA00022605"/>
    </source>
</evidence>